<evidence type="ECO:0000256" key="4">
    <source>
        <dbReference type="ARBA" id="ARBA00022525"/>
    </source>
</evidence>
<dbReference type="InterPro" id="IPR000743">
    <property type="entry name" value="Glyco_hydro_28"/>
</dbReference>
<dbReference type="GO" id="GO:0005975">
    <property type="term" value="P:carbohydrate metabolic process"/>
    <property type="evidence" value="ECO:0007669"/>
    <property type="project" value="InterPro"/>
</dbReference>
<accession>A0A2C9W1N0</accession>
<organism evidence="11">
    <name type="scientific">Manihot esculenta</name>
    <name type="common">Cassava</name>
    <name type="synonym">Jatropha manihot</name>
    <dbReference type="NCBI Taxonomy" id="3983"/>
    <lineage>
        <taxon>Eukaryota</taxon>
        <taxon>Viridiplantae</taxon>
        <taxon>Streptophyta</taxon>
        <taxon>Embryophyta</taxon>
        <taxon>Tracheophyta</taxon>
        <taxon>Spermatophyta</taxon>
        <taxon>Magnoliopsida</taxon>
        <taxon>eudicotyledons</taxon>
        <taxon>Gunneridae</taxon>
        <taxon>Pentapetalae</taxon>
        <taxon>rosids</taxon>
        <taxon>fabids</taxon>
        <taxon>Malpighiales</taxon>
        <taxon>Euphorbiaceae</taxon>
        <taxon>Crotonoideae</taxon>
        <taxon>Manihoteae</taxon>
        <taxon>Manihot</taxon>
    </lineage>
</organism>
<reference evidence="11" key="1">
    <citation type="submission" date="2016-02" db="EMBL/GenBank/DDBJ databases">
        <title>WGS assembly of Manihot esculenta.</title>
        <authorList>
            <person name="Bredeson J.V."/>
            <person name="Prochnik S.E."/>
            <person name="Lyons J.B."/>
            <person name="Schmutz J."/>
            <person name="Grimwood J."/>
            <person name="Vrebalov J."/>
            <person name="Bart R.S."/>
            <person name="Amuge T."/>
            <person name="Ferguson M.E."/>
            <person name="Green R."/>
            <person name="Putnam N."/>
            <person name="Stites J."/>
            <person name="Rounsley S."/>
            <person name="Rokhsar D.S."/>
        </authorList>
    </citation>
    <scope>NUCLEOTIDE SEQUENCE [LARGE SCALE GENOMIC DNA]</scope>
    <source>
        <tissue evidence="11">Leaf</tissue>
    </source>
</reference>
<proteinExistence type="inferred from homology"/>
<evidence type="ECO:0000313" key="11">
    <source>
        <dbReference type="EMBL" id="OAY52829.1"/>
    </source>
</evidence>
<keyword evidence="7" id="KW-0961">Cell wall biogenesis/degradation</keyword>
<dbReference type="GO" id="GO:0071555">
    <property type="term" value="P:cell wall organization"/>
    <property type="evidence" value="ECO:0007669"/>
    <property type="project" value="UniProtKB-KW"/>
</dbReference>
<keyword evidence="3" id="KW-0134">Cell wall</keyword>
<evidence type="ECO:0000256" key="7">
    <source>
        <dbReference type="ARBA" id="ARBA00023316"/>
    </source>
</evidence>
<feature type="active site" evidence="8">
    <location>
        <position position="239"/>
    </location>
</feature>
<protein>
    <recommendedName>
        <fullName evidence="12">Polygalacturonase At3g15720</fullName>
    </recommendedName>
</protein>
<gene>
    <name evidence="11" type="ORF">MANES_04G114600</name>
</gene>
<dbReference type="SMART" id="SM00710">
    <property type="entry name" value="PbH1"/>
    <property type="match status" value="5"/>
</dbReference>
<comment type="subcellular location">
    <subcellularLocation>
        <location evidence="1">Secreted</location>
        <location evidence="1">Cell wall</location>
    </subcellularLocation>
</comment>
<evidence type="ECO:0000256" key="1">
    <source>
        <dbReference type="ARBA" id="ARBA00004191"/>
    </source>
</evidence>
<dbReference type="SUPFAM" id="SSF51126">
    <property type="entry name" value="Pectin lyase-like"/>
    <property type="match status" value="1"/>
</dbReference>
<dbReference type="STRING" id="3983.A0A2C9W1N0"/>
<dbReference type="InterPro" id="IPR006626">
    <property type="entry name" value="PbH1"/>
</dbReference>
<feature type="chain" id="PRO_5013039326" description="Polygalacturonase At3g15720" evidence="10">
    <location>
        <begin position="19"/>
        <end position="391"/>
    </location>
</feature>
<comment type="similarity">
    <text evidence="2 9">Belongs to the glycosyl hydrolase 28 family.</text>
</comment>
<dbReference type="GO" id="GO:0004650">
    <property type="term" value="F:polygalacturonase activity"/>
    <property type="evidence" value="ECO:0007669"/>
    <property type="project" value="InterPro"/>
</dbReference>
<dbReference type="InterPro" id="IPR011050">
    <property type="entry name" value="Pectin_lyase_fold/virulence"/>
</dbReference>
<evidence type="ECO:0000256" key="10">
    <source>
        <dbReference type="SAM" id="SignalP"/>
    </source>
</evidence>
<keyword evidence="5 9" id="KW-0378">Hydrolase</keyword>
<dbReference type="PROSITE" id="PS00502">
    <property type="entry name" value="POLYGALACTURONASE"/>
    <property type="match status" value="1"/>
</dbReference>
<keyword evidence="10" id="KW-0732">Signal</keyword>
<evidence type="ECO:0000256" key="9">
    <source>
        <dbReference type="RuleBase" id="RU361169"/>
    </source>
</evidence>
<sequence length="391" mass="42724">MDLYTIFLMLCMATLGSSMGPHLFNVVDFGAVGDGITDDSKAFMKAWGAVCRATHETLLIVPPRKTFLLKPVKFLGPCKSPGIQILVEGNIVAPSKISEWTTTYMGSWIVFVRVNGVKVTGNGEIHGKGFEWWRCAVKSKCMRPMGMKFHSCNNIEISGLKIFNTPEKFLSVSDSNHVIISNLQIKNPKTSPNTDGMDLTHSTNVYVRDSHISTGDDCIAILSGCSRIFISGISCIQGHGISIGSMGHNGQYDTVEEVHVRNCKFGSSLNGAHIKTWQGGSGFVRKVTFQDITLHNTSNPINIDQFYCPGGKCPNQTRAVQLSDISFIGFRGTSFTETAINIACSQSLGCSNIFLDHINIISSDPHKKVHSNCFNARGRSTNTFPAVNCLQ</sequence>
<dbReference type="AlphaFoldDB" id="A0A2C9W1N0"/>
<name>A0A2C9W1N0_MANES</name>
<dbReference type="Gene3D" id="2.160.20.10">
    <property type="entry name" value="Single-stranded right-handed beta-helix, Pectin lyase-like"/>
    <property type="match status" value="1"/>
</dbReference>
<evidence type="ECO:0000256" key="2">
    <source>
        <dbReference type="ARBA" id="ARBA00008834"/>
    </source>
</evidence>
<evidence type="ECO:0000256" key="6">
    <source>
        <dbReference type="ARBA" id="ARBA00023295"/>
    </source>
</evidence>
<evidence type="ECO:0000256" key="3">
    <source>
        <dbReference type="ARBA" id="ARBA00022512"/>
    </source>
</evidence>
<evidence type="ECO:0000256" key="5">
    <source>
        <dbReference type="ARBA" id="ARBA00022801"/>
    </source>
</evidence>
<dbReference type="InterPro" id="IPR012334">
    <property type="entry name" value="Pectin_lyas_fold"/>
</dbReference>
<keyword evidence="4" id="KW-0964">Secreted</keyword>
<keyword evidence="6 9" id="KW-0326">Glycosidase</keyword>
<evidence type="ECO:0008006" key="12">
    <source>
        <dbReference type="Google" id="ProtNLM"/>
    </source>
</evidence>
<dbReference type="Pfam" id="PF00295">
    <property type="entry name" value="Glyco_hydro_28"/>
    <property type="match status" value="1"/>
</dbReference>
<dbReference type="OMA" id="CIQGHGI"/>
<dbReference type="PANTHER" id="PTHR31375">
    <property type="match status" value="1"/>
</dbReference>
<feature type="signal peptide" evidence="10">
    <location>
        <begin position="1"/>
        <end position="18"/>
    </location>
</feature>
<dbReference type="EMBL" id="CM004390">
    <property type="protein sequence ID" value="OAY52829.1"/>
    <property type="molecule type" value="Genomic_DNA"/>
</dbReference>
<evidence type="ECO:0000256" key="8">
    <source>
        <dbReference type="PROSITE-ProRule" id="PRU10052"/>
    </source>
</evidence>